<gene>
    <name evidence="5" type="primary">rpmC</name>
    <name evidence="6" type="ORF">D9V81_01780</name>
</gene>
<dbReference type="InterPro" id="IPR001854">
    <property type="entry name" value="Ribosomal_uL29"/>
</dbReference>
<protein>
    <recommendedName>
        <fullName evidence="4 5">Large ribosomal subunit protein uL29</fullName>
    </recommendedName>
</protein>
<dbReference type="GO" id="GO:0005840">
    <property type="term" value="C:ribosome"/>
    <property type="evidence" value="ECO:0007669"/>
    <property type="project" value="UniProtKB-KW"/>
</dbReference>
<evidence type="ECO:0000256" key="5">
    <source>
        <dbReference type="HAMAP-Rule" id="MF_00374"/>
    </source>
</evidence>
<evidence type="ECO:0000313" key="7">
    <source>
        <dbReference type="Proteomes" id="UP000298603"/>
    </source>
</evidence>
<keyword evidence="2 5" id="KW-0689">Ribosomal protein</keyword>
<dbReference type="AlphaFoldDB" id="A0A4D6YN56"/>
<keyword evidence="3 5" id="KW-0687">Ribonucleoprotein</keyword>
<evidence type="ECO:0000256" key="3">
    <source>
        <dbReference type="ARBA" id="ARBA00023274"/>
    </source>
</evidence>
<proteinExistence type="inferred from homology"/>
<dbReference type="InterPro" id="IPR036049">
    <property type="entry name" value="Ribosomal_uL29_sf"/>
</dbReference>
<dbReference type="SUPFAM" id="SSF46561">
    <property type="entry name" value="Ribosomal protein L29 (L29p)"/>
    <property type="match status" value="1"/>
</dbReference>
<keyword evidence="7" id="KW-1185">Reference proteome</keyword>
<comment type="similarity">
    <text evidence="1 5">Belongs to the universal ribosomal protein uL29 family.</text>
</comment>
<reference evidence="6 7" key="1">
    <citation type="submission" date="2018-10" db="EMBL/GenBank/DDBJ databases">
        <title>Comparative functional genomics of the obligate endosymbiont Buchnera aphidicola.</title>
        <authorList>
            <person name="Chong R.A."/>
        </authorList>
    </citation>
    <scope>NUCLEOTIDE SEQUENCE [LARGE SCALE GENOMIC DNA]</scope>
    <source>
        <strain evidence="6 7">Tma</strain>
    </source>
</reference>
<name>A0A4D6YN56_9GAMM</name>
<dbReference type="EMBL" id="CP032996">
    <property type="protein sequence ID" value="QCI27328.1"/>
    <property type="molecule type" value="Genomic_DNA"/>
</dbReference>
<evidence type="ECO:0000313" key="6">
    <source>
        <dbReference type="EMBL" id="QCI27328.1"/>
    </source>
</evidence>
<dbReference type="PROSITE" id="PS00579">
    <property type="entry name" value="RIBOSOMAL_L29"/>
    <property type="match status" value="1"/>
</dbReference>
<dbReference type="Pfam" id="PF00831">
    <property type="entry name" value="Ribosomal_L29"/>
    <property type="match status" value="1"/>
</dbReference>
<evidence type="ECO:0000256" key="1">
    <source>
        <dbReference type="ARBA" id="ARBA00009254"/>
    </source>
</evidence>
<evidence type="ECO:0000256" key="2">
    <source>
        <dbReference type="ARBA" id="ARBA00022980"/>
    </source>
</evidence>
<dbReference type="RefSeq" id="WP_158349596.1">
    <property type="nucleotide sequence ID" value="NZ_CP032996.1"/>
</dbReference>
<dbReference type="CDD" id="cd00427">
    <property type="entry name" value="Ribosomal_L29_HIP"/>
    <property type="match status" value="1"/>
</dbReference>
<dbReference type="HAMAP" id="MF_00374">
    <property type="entry name" value="Ribosomal_uL29"/>
    <property type="match status" value="1"/>
</dbReference>
<dbReference type="NCBIfam" id="TIGR00012">
    <property type="entry name" value="L29"/>
    <property type="match status" value="1"/>
</dbReference>
<dbReference type="Gene3D" id="6.10.140.1970">
    <property type="match status" value="1"/>
</dbReference>
<dbReference type="GO" id="GO:0006412">
    <property type="term" value="P:translation"/>
    <property type="evidence" value="ECO:0007669"/>
    <property type="project" value="UniProtKB-UniRule"/>
</dbReference>
<evidence type="ECO:0000256" key="4">
    <source>
        <dbReference type="ARBA" id="ARBA00035204"/>
    </source>
</evidence>
<organism evidence="6 7">
    <name type="scientific">Buchnera aphidicola</name>
    <name type="common">Therioaphis trifolii</name>
    <dbReference type="NCBI Taxonomy" id="1241884"/>
    <lineage>
        <taxon>Bacteria</taxon>
        <taxon>Pseudomonadati</taxon>
        <taxon>Pseudomonadota</taxon>
        <taxon>Gammaproteobacteria</taxon>
        <taxon>Enterobacterales</taxon>
        <taxon>Erwiniaceae</taxon>
        <taxon>Buchnera</taxon>
    </lineage>
</organism>
<sequence>MKLIKLHKKTIHDLNIELLNLLREKFSLKIQLSSGKLKKTHMLKKVRRNIAQIKTIITIKSRV</sequence>
<dbReference type="OrthoDB" id="9815192at2"/>
<dbReference type="Proteomes" id="UP000298603">
    <property type="component" value="Chromosome"/>
</dbReference>
<dbReference type="InterPro" id="IPR018254">
    <property type="entry name" value="Ribosomal_uL29_CS"/>
</dbReference>
<accession>A0A4D6YN56</accession>
<dbReference type="GO" id="GO:1990904">
    <property type="term" value="C:ribonucleoprotein complex"/>
    <property type="evidence" value="ECO:0007669"/>
    <property type="project" value="UniProtKB-KW"/>
</dbReference>
<dbReference type="GO" id="GO:0003735">
    <property type="term" value="F:structural constituent of ribosome"/>
    <property type="evidence" value="ECO:0007669"/>
    <property type="project" value="InterPro"/>
</dbReference>